<name>A0ABQ2JZ49_9ACTN</name>
<comment type="caution">
    <text evidence="2">The sequence shown here is derived from an EMBL/GenBank/DDBJ whole genome shotgun (WGS) entry which is preliminary data.</text>
</comment>
<dbReference type="Proteomes" id="UP000600080">
    <property type="component" value="Unassembled WGS sequence"/>
</dbReference>
<keyword evidence="3" id="KW-1185">Reference proteome</keyword>
<gene>
    <name evidence="2" type="ORF">GCM10012285_58230</name>
</gene>
<dbReference type="EMBL" id="BMND01000036">
    <property type="protein sequence ID" value="GGN60316.1"/>
    <property type="molecule type" value="Genomic_DNA"/>
</dbReference>
<evidence type="ECO:0000313" key="3">
    <source>
        <dbReference type="Proteomes" id="UP000600080"/>
    </source>
</evidence>
<feature type="region of interest" description="Disordered" evidence="1">
    <location>
        <begin position="1"/>
        <end position="56"/>
    </location>
</feature>
<organism evidence="2 3">
    <name type="scientific">Streptomyces kronopolitis</name>
    <dbReference type="NCBI Taxonomy" id="1612435"/>
    <lineage>
        <taxon>Bacteria</taxon>
        <taxon>Bacillati</taxon>
        <taxon>Actinomycetota</taxon>
        <taxon>Actinomycetes</taxon>
        <taxon>Kitasatosporales</taxon>
        <taxon>Streptomycetaceae</taxon>
        <taxon>Streptomyces</taxon>
    </lineage>
</organism>
<feature type="compositionally biased region" description="Basic and acidic residues" evidence="1">
    <location>
        <begin position="30"/>
        <end position="40"/>
    </location>
</feature>
<evidence type="ECO:0000256" key="1">
    <source>
        <dbReference type="SAM" id="MobiDB-lite"/>
    </source>
</evidence>
<proteinExistence type="predicted"/>
<evidence type="ECO:0000313" key="2">
    <source>
        <dbReference type="EMBL" id="GGN60316.1"/>
    </source>
</evidence>
<sequence length="56" mass="5259">MEAGTGVGTGTADAVDVTLMEPSMGSGEAVRVDGRGDVGGRPKCGTGAAPGAGAPR</sequence>
<feature type="compositionally biased region" description="Low complexity" evidence="1">
    <location>
        <begin position="45"/>
        <end position="56"/>
    </location>
</feature>
<protein>
    <submittedName>
        <fullName evidence="2">Uncharacterized protein</fullName>
    </submittedName>
</protein>
<reference evidence="3" key="1">
    <citation type="journal article" date="2019" name="Int. J. Syst. Evol. Microbiol.">
        <title>The Global Catalogue of Microorganisms (GCM) 10K type strain sequencing project: providing services to taxonomists for standard genome sequencing and annotation.</title>
        <authorList>
            <consortium name="The Broad Institute Genomics Platform"/>
            <consortium name="The Broad Institute Genome Sequencing Center for Infectious Disease"/>
            <person name="Wu L."/>
            <person name="Ma J."/>
        </authorList>
    </citation>
    <scope>NUCLEOTIDE SEQUENCE [LARGE SCALE GENOMIC DNA]</scope>
    <source>
        <strain evidence="3">CGMCC 4.7323</strain>
    </source>
</reference>
<accession>A0ABQ2JZ49</accession>